<dbReference type="AlphaFoldDB" id="A0A0X3PZM3"/>
<protein>
    <submittedName>
        <fullName evidence="1">Uncharacterized protein</fullName>
    </submittedName>
</protein>
<accession>A0A0X3PZM3</accession>
<proteinExistence type="predicted"/>
<dbReference type="EMBL" id="GEEE01009173">
    <property type="protein sequence ID" value="JAP54052.1"/>
    <property type="molecule type" value="Transcribed_RNA"/>
</dbReference>
<gene>
    <name evidence="1" type="ORF">TR93535</name>
</gene>
<organism evidence="1">
    <name type="scientific">Schistocephalus solidus</name>
    <name type="common">Tapeworm</name>
    <dbReference type="NCBI Taxonomy" id="70667"/>
    <lineage>
        <taxon>Eukaryota</taxon>
        <taxon>Metazoa</taxon>
        <taxon>Spiralia</taxon>
        <taxon>Lophotrochozoa</taxon>
        <taxon>Platyhelminthes</taxon>
        <taxon>Cestoda</taxon>
        <taxon>Eucestoda</taxon>
        <taxon>Diphyllobothriidea</taxon>
        <taxon>Diphyllobothriidae</taxon>
        <taxon>Schistocephalus</taxon>
    </lineage>
</organism>
<reference evidence="1" key="1">
    <citation type="submission" date="2016-01" db="EMBL/GenBank/DDBJ databases">
        <title>Reference transcriptome for the parasite Schistocephalus solidus: insights into the molecular evolution of parasitism.</title>
        <authorList>
            <person name="Hebert F.O."/>
            <person name="Grambauer S."/>
            <person name="Barber I."/>
            <person name="Landry C.R."/>
            <person name="Aubin-Horth N."/>
        </authorList>
    </citation>
    <scope>NUCLEOTIDE SEQUENCE</scope>
</reference>
<sequence length="141" mass="15797">MCMFIHCVYTRYVYPHHLTVSASCLPHPVATKTADIVHLHRNLTYSPSACRLCSPSVSSLPVAALRVCHNHHHPHQLLLLPSTIFYRRPLSSIFTCTADPLPLFPNTTCSLPLASATLPGARPQPPLFIDYFERQPKLKIC</sequence>
<name>A0A0X3PZM3_SCHSO</name>
<evidence type="ECO:0000313" key="1">
    <source>
        <dbReference type="EMBL" id="JAP54052.1"/>
    </source>
</evidence>